<proteinExistence type="predicted"/>
<accession>A0AA38FHM8</accession>
<dbReference type="Proteomes" id="UP000824469">
    <property type="component" value="Unassembled WGS sequence"/>
</dbReference>
<organism evidence="1 2">
    <name type="scientific">Taxus chinensis</name>
    <name type="common">Chinese yew</name>
    <name type="synonym">Taxus wallichiana var. chinensis</name>
    <dbReference type="NCBI Taxonomy" id="29808"/>
    <lineage>
        <taxon>Eukaryota</taxon>
        <taxon>Viridiplantae</taxon>
        <taxon>Streptophyta</taxon>
        <taxon>Embryophyta</taxon>
        <taxon>Tracheophyta</taxon>
        <taxon>Spermatophyta</taxon>
        <taxon>Pinopsida</taxon>
        <taxon>Pinidae</taxon>
        <taxon>Conifers II</taxon>
        <taxon>Cupressales</taxon>
        <taxon>Taxaceae</taxon>
        <taxon>Taxus</taxon>
    </lineage>
</organism>
<name>A0AA38FHM8_TAXCH</name>
<keyword evidence="2" id="KW-1185">Reference proteome</keyword>
<reference evidence="1 2" key="1">
    <citation type="journal article" date="2021" name="Nat. Plants">
        <title>The Taxus genome provides insights into paclitaxel biosynthesis.</title>
        <authorList>
            <person name="Xiong X."/>
            <person name="Gou J."/>
            <person name="Liao Q."/>
            <person name="Li Y."/>
            <person name="Zhou Q."/>
            <person name="Bi G."/>
            <person name="Li C."/>
            <person name="Du R."/>
            <person name="Wang X."/>
            <person name="Sun T."/>
            <person name="Guo L."/>
            <person name="Liang H."/>
            <person name="Lu P."/>
            <person name="Wu Y."/>
            <person name="Zhang Z."/>
            <person name="Ro D.K."/>
            <person name="Shang Y."/>
            <person name="Huang S."/>
            <person name="Yan J."/>
        </authorList>
    </citation>
    <scope>NUCLEOTIDE SEQUENCE [LARGE SCALE GENOMIC DNA]</scope>
    <source>
        <strain evidence="1">Ta-2019</strain>
    </source>
</reference>
<dbReference type="AlphaFoldDB" id="A0AA38FHM8"/>
<sequence length="89" mass="9558">MDQYPHWGRGIGWRWRWGVGSRHTGEGDRLAGPVDCDTGTSYRFVGPAGRCTGIYSDPSGTGIGAGFVADNTTIGAWKGSHFSGRRRVG</sequence>
<dbReference type="EMBL" id="JAHRHJ020000009">
    <property type="protein sequence ID" value="KAH9303413.1"/>
    <property type="molecule type" value="Genomic_DNA"/>
</dbReference>
<feature type="non-terminal residue" evidence="1">
    <location>
        <position position="89"/>
    </location>
</feature>
<evidence type="ECO:0000313" key="2">
    <source>
        <dbReference type="Proteomes" id="UP000824469"/>
    </source>
</evidence>
<protein>
    <submittedName>
        <fullName evidence="1">Uncharacterized protein</fullName>
    </submittedName>
</protein>
<gene>
    <name evidence="1" type="ORF">KI387_014996</name>
</gene>
<evidence type="ECO:0000313" key="1">
    <source>
        <dbReference type="EMBL" id="KAH9303413.1"/>
    </source>
</evidence>
<comment type="caution">
    <text evidence="1">The sequence shown here is derived from an EMBL/GenBank/DDBJ whole genome shotgun (WGS) entry which is preliminary data.</text>
</comment>